<keyword evidence="5 8" id="KW-1133">Transmembrane helix</keyword>
<evidence type="ECO:0000313" key="11">
    <source>
        <dbReference type="Proteomes" id="UP001500051"/>
    </source>
</evidence>
<accession>A0ABP7CZ75</accession>
<evidence type="ECO:0000259" key="9">
    <source>
        <dbReference type="Pfam" id="PF18967"/>
    </source>
</evidence>
<evidence type="ECO:0000256" key="5">
    <source>
        <dbReference type="ARBA" id="ARBA00022989"/>
    </source>
</evidence>
<feature type="transmembrane region" description="Helical" evidence="8">
    <location>
        <begin position="67"/>
        <end position="86"/>
    </location>
</feature>
<evidence type="ECO:0000256" key="3">
    <source>
        <dbReference type="ARBA" id="ARBA00022692"/>
    </source>
</evidence>
<name>A0ABP7CZ75_9ACTN</name>
<keyword evidence="4" id="KW-0547">Nucleotide-binding</keyword>
<comment type="caution">
    <text evidence="10">The sequence shown here is derived from an EMBL/GenBank/DDBJ whole genome shotgun (WGS) entry which is preliminary data.</text>
</comment>
<protein>
    <recommendedName>
        <fullName evidence="9">Pycsar effector protein domain-containing protein</fullName>
    </recommendedName>
</protein>
<evidence type="ECO:0000256" key="4">
    <source>
        <dbReference type="ARBA" id="ARBA00022741"/>
    </source>
</evidence>
<reference evidence="11" key="1">
    <citation type="journal article" date="2019" name="Int. J. Syst. Evol. Microbiol.">
        <title>The Global Catalogue of Microorganisms (GCM) 10K type strain sequencing project: providing services to taxonomists for standard genome sequencing and annotation.</title>
        <authorList>
            <consortium name="The Broad Institute Genomics Platform"/>
            <consortium name="The Broad Institute Genome Sequencing Center for Infectious Disease"/>
            <person name="Wu L."/>
            <person name="Ma J."/>
        </authorList>
    </citation>
    <scope>NUCLEOTIDE SEQUENCE [LARGE SCALE GENOMIC DNA]</scope>
    <source>
        <strain evidence="11">JCM 16548</strain>
    </source>
</reference>
<organism evidence="10 11">
    <name type="scientific">Microlunatus aurantiacus</name>
    <dbReference type="NCBI Taxonomy" id="446786"/>
    <lineage>
        <taxon>Bacteria</taxon>
        <taxon>Bacillati</taxon>
        <taxon>Actinomycetota</taxon>
        <taxon>Actinomycetes</taxon>
        <taxon>Propionibacteriales</taxon>
        <taxon>Propionibacteriaceae</taxon>
        <taxon>Microlunatus</taxon>
    </lineage>
</organism>
<keyword evidence="7 8" id="KW-0472">Membrane</keyword>
<dbReference type="Proteomes" id="UP001500051">
    <property type="component" value="Unassembled WGS sequence"/>
</dbReference>
<keyword evidence="3 8" id="KW-0812">Transmembrane</keyword>
<gene>
    <name evidence="10" type="ORF">GCM10022204_13470</name>
</gene>
<evidence type="ECO:0000256" key="8">
    <source>
        <dbReference type="SAM" id="Phobius"/>
    </source>
</evidence>
<feature type="transmembrane region" description="Helical" evidence="8">
    <location>
        <begin position="181"/>
        <end position="205"/>
    </location>
</feature>
<proteinExistence type="predicted"/>
<evidence type="ECO:0000256" key="7">
    <source>
        <dbReference type="ARBA" id="ARBA00023136"/>
    </source>
</evidence>
<keyword evidence="2" id="KW-1003">Cell membrane</keyword>
<feature type="domain" description="Pycsar effector protein" evidence="9">
    <location>
        <begin position="49"/>
        <end position="202"/>
    </location>
</feature>
<feature type="transmembrane region" description="Helical" evidence="8">
    <location>
        <begin position="93"/>
        <end position="118"/>
    </location>
</feature>
<evidence type="ECO:0000256" key="2">
    <source>
        <dbReference type="ARBA" id="ARBA00022475"/>
    </source>
</evidence>
<evidence type="ECO:0000313" key="10">
    <source>
        <dbReference type="EMBL" id="GAA3698441.1"/>
    </source>
</evidence>
<evidence type="ECO:0000256" key="6">
    <source>
        <dbReference type="ARBA" id="ARBA00023118"/>
    </source>
</evidence>
<comment type="subcellular location">
    <subcellularLocation>
        <location evidence="1">Cell membrane</location>
    </subcellularLocation>
</comment>
<evidence type="ECO:0000256" key="1">
    <source>
        <dbReference type="ARBA" id="ARBA00004236"/>
    </source>
</evidence>
<sequence>MAAREGCVERLVSPPSGILERSVGREHGGTVVAEKQGAGTPPAADPDQAWRVLGLVNDWLKHAESKAAGALAAAGVVGGVLFALVGDQNDMGWFTAVMSIVCAVAVVATGVCAGLSLWPRINADDPPTSPLYFDHIARQHPDATTYRETLKLFAANNEQIIQELASQVWANAHVSRKKYLWAGWATVALIAALGSLAIVAICLGVEARG</sequence>
<keyword evidence="11" id="KW-1185">Reference proteome</keyword>
<dbReference type="InterPro" id="IPR043760">
    <property type="entry name" value="PycTM_dom"/>
</dbReference>
<dbReference type="EMBL" id="BAAAYX010000003">
    <property type="protein sequence ID" value="GAA3698441.1"/>
    <property type="molecule type" value="Genomic_DNA"/>
</dbReference>
<keyword evidence="6" id="KW-0051">Antiviral defense</keyword>
<dbReference type="Pfam" id="PF18967">
    <property type="entry name" value="PycTM"/>
    <property type="match status" value="1"/>
</dbReference>